<dbReference type="PANTHER" id="PTHR43289">
    <property type="entry name" value="MITOGEN-ACTIVATED PROTEIN KINASE KINASE KINASE 20-RELATED"/>
    <property type="match status" value="1"/>
</dbReference>
<dbReference type="RefSeq" id="WP_206729120.1">
    <property type="nucleotide sequence ID" value="NZ_CP071090.1"/>
</dbReference>
<evidence type="ECO:0000256" key="1">
    <source>
        <dbReference type="ARBA" id="ARBA00022679"/>
    </source>
</evidence>
<dbReference type="Gene3D" id="3.30.200.20">
    <property type="entry name" value="Phosphorylase Kinase, domain 1"/>
    <property type="match status" value="1"/>
</dbReference>
<keyword evidence="7" id="KW-1185">Reference proteome</keyword>
<dbReference type="Gene3D" id="1.10.510.10">
    <property type="entry name" value="Transferase(Phosphotransferase) domain 1"/>
    <property type="match status" value="1"/>
</dbReference>
<dbReference type="Proteomes" id="UP000662747">
    <property type="component" value="Chromosome"/>
</dbReference>
<keyword evidence="4" id="KW-0067">ATP-binding</keyword>
<evidence type="ECO:0000313" key="7">
    <source>
        <dbReference type="Proteomes" id="UP000662747"/>
    </source>
</evidence>
<keyword evidence="2" id="KW-0547">Nucleotide-binding</keyword>
<feature type="domain" description="Protein kinase" evidence="5">
    <location>
        <begin position="20"/>
        <end position="301"/>
    </location>
</feature>
<evidence type="ECO:0000256" key="4">
    <source>
        <dbReference type="ARBA" id="ARBA00022840"/>
    </source>
</evidence>
<dbReference type="Pfam" id="PF00069">
    <property type="entry name" value="Pkinase"/>
    <property type="match status" value="1"/>
</dbReference>
<evidence type="ECO:0000256" key="2">
    <source>
        <dbReference type="ARBA" id="ARBA00022741"/>
    </source>
</evidence>
<dbReference type="InterPro" id="IPR011009">
    <property type="entry name" value="Kinase-like_dom_sf"/>
</dbReference>
<sequence length="470" mass="50520">MQPSYLTPERLPLGTRVGPWRVLERRGRGAYGAVYRAIGTGAVRGPVALKLALHPGDERFAREVELLSRIRHPSVPRLLSHGVWQQPEGFDYPYLVMEFVDGVSLYAWAWQRRPSSRQVLHILACLARALEATHAAGGVHRDVKGNNVLVSEAAGQVFLTDFGSGHYLGAATLTQPPFPPGTPAYRPPEAWRFARIPLQGPAVPYAPGPADDVFALGVTAFRLVTGEYPFQPDPASGSWPEEDTVPPPARALNTRCCEGLDVLTSRMLGMSPEARGSARELAEALEQAAREAGPEADVPLFALRVPPREEARAVPGYAKRRAPGRSWLAAASLGGGLALGGAWWLSARPEEESAKVHASAREETRDGGTVAVGDSALTAAVAHDRAPFAWSSIAVEVPPKPFPGQRRPDANGRCPRSQVPINGGCWIKLTLDLKGCGEDTYLYKGACYTPAFPLAHPPTSSPTERGDDAP</sequence>
<dbReference type="PROSITE" id="PS50011">
    <property type="entry name" value="PROTEIN_KINASE_DOM"/>
    <property type="match status" value="1"/>
</dbReference>
<protein>
    <submittedName>
        <fullName evidence="6">Serine/threonine protein kinase</fullName>
    </submittedName>
</protein>
<accession>A0ABX7PB37</accession>
<evidence type="ECO:0000259" key="5">
    <source>
        <dbReference type="PROSITE" id="PS50011"/>
    </source>
</evidence>
<dbReference type="PANTHER" id="PTHR43289:SF6">
    <property type="entry name" value="SERINE_THREONINE-PROTEIN KINASE NEKL-3"/>
    <property type="match status" value="1"/>
</dbReference>
<gene>
    <name evidence="6" type="ORF">JY651_22975</name>
</gene>
<dbReference type="InterPro" id="IPR000719">
    <property type="entry name" value="Prot_kinase_dom"/>
</dbReference>
<keyword evidence="1" id="KW-0808">Transferase</keyword>
<dbReference type="SMART" id="SM00220">
    <property type="entry name" value="S_TKc"/>
    <property type="match status" value="1"/>
</dbReference>
<evidence type="ECO:0000256" key="3">
    <source>
        <dbReference type="ARBA" id="ARBA00022777"/>
    </source>
</evidence>
<proteinExistence type="predicted"/>
<keyword evidence="6" id="KW-0723">Serine/threonine-protein kinase</keyword>
<dbReference type="EMBL" id="CP071090">
    <property type="protein sequence ID" value="QSQ27600.1"/>
    <property type="molecule type" value="Genomic_DNA"/>
</dbReference>
<dbReference type="CDD" id="cd14014">
    <property type="entry name" value="STKc_PknB_like"/>
    <property type="match status" value="1"/>
</dbReference>
<reference evidence="6 7" key="1">
    <citation type="submission" date="2021-02" db="EMBL/GenBank/DDBJ databases">
        <title>De Novo genome assembly of isolated myxobacteria.</title>
        <authorList>
            <person name="Stevens D.C."/>
        </authorList>
    </citation>
    <scope>NUCLEOTIDE SEQUENCE [LARGE SCALE GENOMIC DNA]</scope>
    <source>
        <strain evidence="7">SCPEA02</strain>
    </source>
</reference>
<dbReference type="GO" id="GO:0004674">
    <property type="term" value="F:protein serine/threonine kinase activity"/>
    <property type="evidence" value="ECO:0007669"/>
    <property type="project" value="UniProtKB-KW"/>
</dbReference>
<name>A0ABX7PB37_9BACT</name>
<keyword evidence="3 6" id="KW-0418">Kinase</keyword>
<dbReference type="SUPFAM" id="SSF56112">
    <property type="entry name" value="Protein kinase-like (PK-like)"/>
    <property type="match status" value="1"/>
</dbReference>
<evidence type="ECO:0000313" key="6">
    <source>
        <dbReference type="EMBL" id="QSQ27600.1"/>
    </source>
</evidence>
<organism evidence="6 7">
    <name type="scientific">Pyxidicoccus parkwayensis</name>
    <dbReference type="NCBI Taxonomy" id="2813578"/>
    <lineage>
        <taxon>Bacteria</taxon>
        <taxon>Pseudomonadati</taxon>
        <taxon>Myxococcota</taxon>
        <taxon>Myxococcia</taxon>
        <taxon>Myxococcales</taxon>
        <taxon>Cystobacterineae</taxon>
        <taxon>Myxococcaceae</taxon>
        <taxon>Pyxidicoccus</taxon>
    </lineage>
</organism>